<dbReference type="SUPFAM" id="SSF51905">
    <property type="entry name" value="FAD/NAD(P)-binding domain"/>
    <property type="match status" value="1"/>
</dbReference>
<dbReference type="Gene3D" id="3.40.50.720">
    <property type="entry name" value="NAD(P)-binding Rossmann-like Domain"/>
    <property type="match status" value="1"/>
</dbReference>
<evidence type="ECO:0000313" key="2">
    <source>
        <dbReference type="EMBL" id="TWR31480.1"/>
    </source>
</evidence>
<accession>A0A563UJB6</accession>
<dbReference type="InterPro" id="IPR052189">
    <property type="entry name" value="L-asp_N-monooxygenase_NS-form"/>
</dbReference>
<reference evidence="2 3" key="1">
    <citation type="submission" date="2019-07" db="EMBL/GenBank/DDBJ databases">
        <authorList>
            <person name="Kim J."/>
        </authorList>
    </citation>
    <scope>NUCLEOTIDE SEQUENCE [LARGE SCALE GENOMIC DNA]</scope>
    <source>
        <strain evidence="3">dk17</strain>
    </source>
</reference>
<dbReference type="OrthoDB" id="6309046at2"/>
<dbReference type="InterPro" id="IPR038732">
    <property type="entry name" value="HpyO/CreE_NAD-binding"/>
</dbReference>
<dbReference type="PANTHER" id="PTHR40254:SF1">
    <property type="entry name" value="BLR0577 PROTEIN"/>
    <property type="match status" value="1"/>
</dbReference>
<evidence type="ECO:0000313" key="3">
    <source>
        <dbReference type="Proteomes" id="UP000320042"/>
    </source>
</evidence>
<protein>
    <recommendedName>
        <fullName evidence="1">FAD-dependent urate hydroxylase HpyO/Asp monooxygenase CreE-like FAD/NAD(P)-binding domain-containing protein</fullName>
    </recommendedName>
</protein>
<organism evidence="2 3">
    <name type="scientific">Mucilaginibacter pallidiroseus</name>
    <dbReference type="NCBI Taxonomy" id="2599295"/>
    <lineage>
        <taxon>Bacteria</taxon>
        <taxon>Pseudomonadati</taxon>
        <taxon>Bacteroidota</taxon>
        <taxon>Sphingobacteriia</taxon>
        <taxon>Sphingobacteriales</taxon>
        <taxon>Sphingobacteriaceae</taxon>
        <taxon>Mucilaginibacter</taxon>
    </lineage>
</organism>
<gene>
    <name evidence="2" type="ORF">FPZ43_03115</name>
</gene>
<evidence type="ECO:0000259" key="1">
    <source>
        <dbReference type="Pfam" id="PF13454"/>
    </source>
</evidence>
<dbReference type="EMBL" id="VOEJ01000001">
    <property type="protein sequence ID" value="TWR31480.1"/>
    <property type="molecule type" value="Genomic_DNA"/>
</dbReference>
<dbReference type="Gene3D" id="3.50.50.60">
    <property type="entry name" value="FAD/NAD(P)-binding domain"/>
    <property type="match status" value="1"/>
</dbReference>
<keyword evidence="3" id="KW-1185">Reference proteome</keyword>
<name>A0A563UJB6_9SPHI</name>
<feature type="domain" description="FAD-dependent urate hydroxylase HpyO/Asp monooxygenase CreE-like FAD/NAD(P)-binding" evidence="1">
    <location>
        <begin position="8"/>
        <end position="169"/>
    </location>
</feature>
<dbReference type="AlphaFoldDB" id="A0A563UJB6"/>
<dbReference type="Pfam" id="PF13454">
    <property type="entry name" value="NAD_binding_9"/>
    <property type="match status" value="1"/>
</dbReference>
<dbReference type="RefSeq" id="WP_146380377.1">
    <property type="nucleotide sequence ID" value="NZ_VOEJ01000001.1"/>
</dbReference>
<dbReference type="InterPro" id="IPR036188">
    <property type="entry name" value="FAD/NAD-bd_sf"/>
</dbReference>
<dbReference type="Proteomes" id="UP000320042">
    <property type="component" value="Unassembled WGS sequence"/>
</dbReference>
<proteinExistence type="predicted"/>
<comment type="caution">
    <text evidence="2">The sequence shown here is derived from an EMBL/GenBank/DDBJ whole genome shotgun (WGS) entry which is preliminary data.</text>
</comment>
<dbReference type="PANTHER" id="PTHR40254">
    <property type="entry name" value="BLR0577 PROTEIN"/>
    <property type="match status" value="1"/>
</dbReference>
<sequence length="570" mass="63695">MKTLQRIAIIGGGPSGLFMYKRLVDSGHSEVTIDIFEKNQQLGAGMPYSTDGANDEHITNVSDNEIPELVNTISEWISSVSKDTLDKYKIDPKNFNEYKVLPRLLFGQYLGAQFALLQKAAKTAGIQTTVHYGTTIVDITDDANKATVTLQSENGEKFEFDTVIVCSGHRWPKKHEGKVKGYFDSPYPPAKLKFKANHPVALRGSSLTAIDAIRTMARENGSFSVNDNGDLTYQLAADSPNFKMVMHSRNGLLPAVRFHLEDSHLSKDSVLSEEVIACNRAENDGFLSLDFVFERNFKDSFKEKRPEFYERIKDMSIEDFVTAVMKVREGTEPFKLIEAEYEEAEISIEKHQSVYWKEMLAVLSFDMNYPAKYFSAEDTLRLHKTLMPLISVVIAFAPQPSVDDMMALHKAGVLDIITVGDDSNTKAVETGGAIYDYTDEKGNKYSQHYETFVDCVGQPHLSYDDLPYPGLLANNTVSPAKIKFRDAAEGLNALKSGKNKVSTDGQGNYYLSVPGITINDDFQVVDKYGAFNDRVYMMSVPYIGGYNPDYSGLDFCEAASERVSKRILQS</sequence>